<keyword evidence="2" id="KW-1185">Reference proteome</keyword>
<dbReference type="EMBL" id="JAGPYQ010000001">
    <property type="protein sequence ID" value="MBQ0852880.1"/>
    <property type="molecule type" value="Genomic_DNA"/>
</dbReference>
<comment type="caution">
    <text evidence="1">The sequence shown here is derived from an EMBL/GenBank/DDBJ whole genome shotgun (WGS) entry which is preliminary data.</text>
</comment>
<gene>
    <name evidence="1" type="ORF">J8N05_32440</name>
</gene>
<sequence length="324" mass="36960">MTTPHPAGRDDDLRRALEDLRLNRWLSTKALLAATGSFWPLRTSRSQVLGHAAAHTRVIEEWCLEEPDNGDALMMLGRVLTERALLAHRKGVDRRELMNAVLSARTANKAAAEWWPDDPVPYVNYLALAQTDTDRSKPHSPRHWVDRPDLLPSGPWGLLQWVQQRDPYNREAFHRMLAVFHARGQDGTAFAQWAASLAPDGSPLKVLTLHAYVQSFCRYHEQGTGSLSFWSTSEKANYARQALDEWFEQTHPAPDEPDWRSLLDLNYLAYALTATGEGGAAAVFEAIGAHVTTAPWALVTRKHEWWQEDFLRARRYAMRFRSRR</sequence>
<name>A0A941B6U9_9ACTN</name>
<evidence type="ECO:0000313" key="2">
    <source>
        <dbReference type="Proteomes" id="UP000677413"/>
    </source>
</evidence>
<evidence type="ECO:0000313" key="1">
    <source>
        <dbReference type="EMBL" id="MBQ0852880.1"/>
    </source>
</evidence>
<reference evidence="1 2" key="1">
    <citation type="submission" date="2021-04" db="EMBL/GenBank/DDBJ databases">
        <authorList>
            <person name="Tang X."/>
            <person name="Zhou X."/>
            <person name="Chen X."/>
            <person name="Cernava T."/>
            <person name="Zhang C."/>
        </authorList>
    </citation>
    <scope>NUCLEOTIDE SEQUENCE [LARGE SCALE GENOMIC DNA]</scope>
    <source>
        <strain evidence="1 2">BH-SS-21</strain>
    </source>
</reference>
<accession>A0A941B6U9</accession>
<organism evidence="1 2">
    <name type="scientific">Streptomyces liliiviolaceus</name>
    <dbReference type="NCBI Taxonomy" id="2823109"/>
    <lineage>
        <taxon>Bacteria</taxon>
        <taxon>Bacillati</taxon>
        <taxon>Actinomycetota</taxon>
        <taxon>Actinomycetes</taxon>
        <taxon>Kitasatosporales</taxon>
        <taxon>Streptomycetaceae</taxon>
        <taxon>Streptomyces</taxon>
    </lineage>
</organism>
<dbReference type="RefSeq" id="WP_210889105.1">
    <property type="nucleotide sequence ID" value="NZ_JAGPYQ010000001.1"/>
</dbReference>
<proteinExistence type="predicted"/>
<dbReference type="AlphaFoldDB" id="A0A941B6U9"/>
<protein>
    <recommendedName>
        <fullName evidence="3">DUF4034 domain-containing protein</fullName>
    </recommendedName>
</protein>
<evidence type="ECO:0008006" key="3">
    <source>
        <dbReference type="Google" id="ProtNLM"/>
    </source>
</evidence>
<dbReference type="Proteomes" id="UP000677413">
    <property type="component" value="Unassembled WGS sequence"/>
</dbReference>